<dbReference type="SUPFAM" id="SSF47459">
    <property type="entry name" value="HLH, helix-loop-helix DNA-binding domain"/>
    <property type="match status" value="1"/>
</dbReference>
<dbReference type="InterPro" id="IPR045865">
    <property type="entry name" value="ACT-like_dom_sf"/>
</dbReference>
<evidence type="ECO:0000259" key="6">
    <source>
        <dbReference type="PROSITE" id="PS50888"/>
    </source>
</evidence>
<name>A0A9D4UD87_ADICA</name>
<evidence type="ECO:0008006" key="10">
    <source>
        <dbReference type="Google" id="ProtNLM"/>
    </source>
</evidence>
<dbReference type="Gene3D" id="4.10.280.10">
    <property type="entry name" value="Helix-loop-helix DNA-binding domain"/>
    <property type="match status" value="1"/>
</dbReference>
<evidence type="ECO:0000256" key="2">
    <source>
        <dbReference type="ARBA" id="ARBA00023015"/>
    </source>
</evidence>
<dbReference type="PANTHER" id="PTHR31945">
    <property type="entry name" value="TRANSCRIPTION FACTOR SCREAM2-RELATED"/>
    <property type="match status" value="1"/>
</dbReference>
<dbReference type="InterPro" id="IPR054502">
    <property type="entry name" value="bHLH-TF_ACT-like_plant"/>
</dbReference>
<dbReference type="CDD" id="cd04873">
    <property type="entry name" value="ACT_UUR-ACR-like"/>
    <property type="match status" value="1"/>
</dbReference>
<dbReference type="SMART" id="SM00353">
    <property type="entry name" value="HLH"/>
    <property type="match status" value="1"/>
</dbReference>
<feature type="compositionally biased region" description="Basic and acidic residues" evidence="5">
    <location>
        <begin position="303"/>
        <end position="312"/>
    </location>
</feature>
<keyword evidence="4" id="KW-0539">Nucleus</keyword>
<dbReference type="PANTHER" id="PTHR31945:SF11">
    <property type="entry name" value="TRANSCRIPTION FACTOR ABORTED MICROSPORES"/>
    <property type="match status" value="1"/>
</dbReference>
<dbReference type="InterPro" id="IPR036638">
    <property type="entry name" value="HLH_DNA-bd_sf"/>
</dbReference>
<feature type="domain" description="BHLH" evidence="6">
    <location>
        <begin position="386"/>
        <end position="435"/>
    </location>
</feature>
<feature type="compositionally biased region" description="Basic and acidic residues" evidence="5">
    <location>
        <begin position="609"/>
        <end position="625"/>
    </location>
</feature>
<dbReference type="GO" id="GO:0046983">
    <property type="term" value="F:protein dimerization activity"/>
    <property type="evidence" value="ECO:0007669"/>
    <property type="project" value="InterPro"/>
</dbReference>
<dbReference type="EMBL" id="JABFUD020000019">
    <property type="protein sequence ID" value="KAI5065129.1"/>
    <property type="molecule type" value="Genomic_DNA"/>
</dbReference>
<evidence type="ECO:0000313" key="8">
    <source>
        <dbReference type="EMBL" id="KAI5065129.1"/>
    </source>
</evidence>
<evidence type="ECO:0000313" key="9">
    <source>
        <dbReference type="Proteomes" id="UP000886520"/>
    </source>
</evidence>
<dbReference type="SUPFAM" id="SSF55021">
    <property type="entry name" value="ACT-like"/>
    <property type="match status" value="1"/>
</dbReference>
<feature type="domain" description="ACT" evidence="7">
    <location>
        <begin position="522"/>
        <end position="600"/>
    </location>
</feature>
<comment type="subcellular location">
    <subcellularLocation>
        <location evidence="1">Nucleus</location>
    </subcellularLocation>
</comment>
<dbReference type="PROSITE" id="PS51671">
    <property type="entry name" value="ACT"/>
    <property type="match status" value="1"/>
</dbReference>
<dbReference type="CDD" id="cd11443">
    <property type="entry name" value="bHLH_AtAMS_like"/>
    <property type="match status" value="1"/>
</dbReference>
<evidence type="ECO:0000259" key="7">
    <source>
        <dbReference type="PROSITE" id="PS51671"/>
    </source>
</evidence>
<evidence type="ECO:0000256" key="5">
    <source>
        <dbReference type="SAM" id="MobiDB-lite"/>
    </source>
</evidence>
<feature type="region of interest" description="Disordered" evidence="5">
    <location>
        <begin position="303"/>
        <end position="395"/>
    </location>
</feature>
<reference evidence="8" key="1">
    <citation type="submission" date="2021-01" db="EMBL/GenBank/DDBJ databases">
        <title>Adiantum capillus-veneris genome.</title>
        <authorList>
            <person name="Fang Y."/>
            <person name="Liao Q."/>
        </authorList>
    </citation>
    <scope>NUCLEOTIDE SEQUENCE</scope>
    <source>
        <strain evidence="8">H3</strain>
        <tissue evidence="8">Leaf</tissue>
    </source>
</reference>
<dbReference type="Proteomes" id="UP000886520">
    <property type="component" value="Chromosome 19"/>
</dbReference>
<keyword evidence="9" id="KW-1185">Reference proteome</keyword>
<organism evidence="8 9">
    <name type="scientific">Adiantum capillus-veneris</name>
    <name type="common">Maidenhair fern</name>
    <dbReference type="NCBI Taxonomy" id="13818"/>
    <lineage>
        <taxon>Eukaryota</taxon>
        <taxon>Viridiplantae</taxon>
        <taxon>Streptophyta</taxon>
        <taxon>Embryophyta</taxon>
        <taxon>Tracheophyta</taxon>
        <taxon>Polypodiopsida</taxon>
        <taxon>Polypodiidae</taxon>
        <taxon>Polypodiales</taxon>
        <taxon>Pteridineae</taxon>
        <taxon>Pteridaceae</taxon>
        <taxon>Vittarioideae</taxon>
        <taxon>Adiantum</taxon>
    </lineage>
</organism>
<dbReference type="InterPro" id="IPR025610">
    <property type="entry name" value="MYC/MYB_N"/>
</dbReference>
<dbReference type="Pfam" id="PF00010">
    <property type="entry name" value="HLH"/>
    <property type="match status" value="1"/>
</dbReference>
<keyword evidence="2" id="KW-0805">Transcription regulation</keyword>
<dbReference type="AlphaFoldDB" id="A0A9D4UD87"/>
<accession>A0A9D4UD87</accession>
<dbReference type="GO" id="GO:0005634">
    <property type="term" value="C:nucleus"/>
    <property type="evidence" value="ECO:0007669"/>
    <property type="project" value="UniProtKB-SubCell"/>
</dbReference>
<comment type="caution">
    <text evidence="8">The sequence shown here is derived from an EMBL/GenBank/DDBJ whole genome shotgun (WGS) entry which is preliminary data.</text>
</comment>
<dbReference type="OrthoDB" id="1890947at2759"/>
<dbReference type="Pfam" id="PF22754">
    <property type="entry name" value="bHLH-TF_ACT-like_plant"/>
    <property type="match status" value="1"/>
</dbReference>
<evidence type="ECO:0000256" key="4">
    <source>
        <dbReference type="ARBA" id="ARBA00023242"/>
    </source>
</evidence>
<dbReference type="InterPro" id="IPR002912">
    <property type="entry name" value="ACT_dom"/>
</dbReference>
<proteinExistence type="predicted"/>
<dbReference type="PROSITE" id="PS50888">
    <property type="entry name" value="BHLH"/>
    <property type="match status" value="1"/>
</dbReference>
<evidence type="ECO:0000256" key="1">
    <source>
        <dbReference type="ARBA" id="ARBA00004123"/>
    </source>
</evidence>
<dbReference type="InterPro" id="IPR011598">
    <property type="entry name" value="bHLH_dom"/>
</dbReference>
<dbReference type="Pfam" id="PF14215">
    <property type="entry name" value="bHLH-MYC_N"/>
    <property type="match status" value="1"/>
</dbReference>
<sequence length="656" mass="72736">MGPHEQLRYLVGGKGVDYVLYWRLTEDQRSIEVTGCCCSGTIAQNALGTNFNSSAPFMEGPKCPDIAIQHLKTKVCEYLIQMPLSVPLEFGLHGQVLCTGQPQWINMTDSDAACGLNEVSQAKVYVPIPTGLLELGLSNQAIENPSLLQSVMDKCGEIWMGSSTGMFTETERVALQGQQFQTNTASMVVNMPDPPLTNGFAREMQSLQGMIDDNLMKKYQTNLTVCGETGDPRGYHHSMYAAANSQLQLPWTPSADLGGWGHEVQLNETHLSFPLGSQLHYPPEAGQTLSFTSRKQRGDLFERIGDSPHQDRSMLPADHNFSDVILPPMTHYPHQKAPLSDSPRASGLSKEVSDKDAKPEMRAESSDCSDQMEDDEEKGVTRSGRRHLSKNLVAERKRRKKLNERLYSLRALVPKITKMDRASILGDAIEYVKELQNQVKVLQEELLETKEEDIEHNPASFIQPEGGHLIDENGNDIRPDEGQYSLKTDHIKIPSDSNEKRLEDLSQPMQVEVSKLDGQLFSLRIFCEKRPGVFVKLMQALDVLGLDVLHANITTFRGLVLNVFNAETRDKDLMQAEQVKESLLEMASSPDSYANRNVGNMPDLSKLCHDVGSMHDTKGKGKAKNENSSAKKGGQLDTVNEGVDVGSHQVQNVFGA</sequence>
<dbReference type="GO" id="GO:0003700">
    <property type="term" value="F:DNA-binding transcription factor activity"/>
    <property type="evidence" value="ECO:0007669"/>
    <property type="project" value="TreeGrafter"/>
</dbReference>
<evidence type="ECO:0000256" key="3">
    <source>
        <dbReference type="ARBA" id="ARBA00023163"/>
    </source>
</evidence>
<feature type="compositionally biased region" description="Basic and acidic residues" evidence="5">
    <location>
        <begin position="351"/>
        <end position="365"/>
    </location>
</feature>
<dbReference type="InterPro" id="IPR051358">
    <property type="entry name" value="TF_AMS/ICE1/BHLH6-like"/>
</dbReference>
<dbReference type="GO" id="GO:0043565">
    <property type="term" value="F:sequence-specific DNA binding"/>
    <property type="evidence" value="ECO:0007669"/>
    <property type="project" value="TreeGrafter"/>
</dbReference>
<gene>
    <name evidence="8" type="ORF">GOP47_0019824</name>
</gene>
<protein>
    <recommendedName>
        <fullName evidence="10">BHLH domain-containing protein</fullName>
    </recommendedName>
</protein>
<feature type="region of interest" description="Disordered" evidence="5">
    <location>
        <begin position="609"/>
        <end position="642"/>
    </location>
</feature>
<keyword evidence="3" id="KW-0804">Transcription</keyword>